<evidence type="ECO:0000313" key="4">
    <source>
        <dbReference type="Proteomes" id="UP000430634"/>
    </source>
</evidence>
<comment type="caution">
    <text evidence="3">The sequence shown here is derived from an EMBL/GenBank/DDBJ whole genome shotgun (WGS) entry which is preliminary data.</text>
</comment>
<dbReference type="Proteomes" id="UP000622638">
    <property type="component" value="Unassembled WGS sequence"/>
</dbReference>
<proteinExistence type="predicted"/>
<dbReference type="Proteomes" id="UP000430634">
    <property type="component" value="Unassembled WGS sequence"/>
</dbReference>
<feature type="signal peptide" evidence="1">
    <location>
        <begin position="1"/>
        <end position="21"/>
    </location>
</feature>
<evidence type="ECO:0000313" key="2">
    <source>
        <dbReference type="EMBL" id="GGC18249.1"/>
    </source>
</evidence>
<evidence type="ECO:0000313" key="3">
    <source>
        <dbReference type="EMBL" id="MTV52445.1"/>
    </source>
</evidence>
<reference evidence="5" key="2">
    <citation type="journal article" date="2019" name="Int. J. Syst. Evol. Microbiol.">
        <title>The Global Catalogue of Microorganisms (GCM) 10K type strain sequencing project: providing services to taxonomists for standard genome sequencing and annotation.</title>
        <authorList>
            <consortium name="The Broad Institute Genomics Platform"/>
            <consortium name="The Broad Institute Genome Sequencing Center for Infectious Disease"/>
            <person name="Wu L."/>
            <person name="Ma J."/>
        </authorList>
    </citation>
    <scope>NUCLEOTIDE SEQUENCE [LARGE SCALE GENOMIC DNA]</scope>
    <source>
        <strain evidence="5">CGMCC 1.15931</strain>
    </source>
</reference>
<keyword evidence="5" id="KW-1185">Reference proteome</keyword>
<reference evidence="2" key="1">
    <citation type="journal article" date="2014" name="Int. J. Syst. Evol. Microbiol.">
        <title>Complete genome of a new Firmicutes species belonging to the dominant human colonic microbiota ('Ruminococcus bicirculans') reveals two chromosomes and a selective capacity to utilize plant glucans.</title>
        <authorList>
            <consortium name="NISC Comparative Sequencing Program"/>
            <person name="Wegmann U."/>
            <person name="Louis P."/>
            <person name="Goesmann A."/>
            <person name="Henrissat B."/>
            <person name="Duncan S.H."/>
            <person name="Flint H.J."/>
        </authorList>
    </citation>
    <scope>NUCLEOTIDE SEQUENCE</scope>
    <source>
        <strain evidence="2">CGMCC 1.15931</strain>
    </source>
</reference>
<name>A0A6I3SUU5_9BURK</name>
<dbReference type="RefSeq" id="WP_155469775.1">
    <property type="nucleotide sequence ID" value="NZ_BMKG01000024.1"/>
</dbReference>
<reference evidence="2" key="4">
    <citation type="submission" date="2024-05" db="EMBL/GenBank/DDBJ databases">
        <authorList>
            <person name="Sun Q."/>
            <person name="Zhou Y."/>
        </authorList>
    </citation>
    <scope>NUCLEOTIDE SEQUENCE</scope>
    <source>
        <strain evidence="2">CGMCC 1.15931</strain>
    </source>
</reference>
<dbReference type="EMBL" id="BMKG01000024">
    <property type="protein sequence ID" value="GGC18249.1"/>
    <property type="molecule type" value="Genomic_DNA"/>
</dbReference>
<reference evidence="3 4" key="3">
    <citation type="submission" date="2019-11" db="EMBL/GenBank/DDBJ databases">
        <title>Type strains purchased from KCTC, JCM and DSMZ.</title>
        <authorList>
            <person name="Lu H."/>
        </authorList>
    </citation>
    <scope>NUCLEOTIDE SEQUENCE [LARGE SCALE GENOMIC DNA]</scope>
    <source>
        <strain evidence="3 4">KCTC 52429</strain>
    </source>
</reference>
<organism evidence="3 4">
    <name type="scientific">Pseudoduganella buxea</name>
    <dbReference type="NCBI Taxonomy" id="1949069"/>
    <lineage>
        <taxon>Bacteria</taxon>
        <taxon>Pseudomonadati</taxon>
        <taxon>Pseudomonadota</taxon>
        <taxon>Betaproteobacteria</taxon>
        <taxon>Burkholderiales</taxon>
        <taxon>Oxalobacteraceae</taxon>
        <taxon>Telluria group</taxon>
        <taxon>Pseudoduganella</taxon>
    </lineage>
</organism>
<evidence type="ECO:0008006" key="6">
    <source>
        <dbReference type="Google" id="ProtNLM"/>
    </source>
</evidence>
<accession>A0A6I3SUU5</accession>
<dbReference type="AlphaFoldDB" id="A0A6I3SUU5"/>
<evidence type="ECO:0000256" key="1">
    <source>
        <dbReference type="SAM" id="SignalP"/>
    </source>
</evidence>
<dbReference type="OrthoDB" id="8911971at2"/>
<evidence type="ECO:0000313" key="5">
    <source>
        <dbReference type="Proteomes" id="UP000622638"/>
    </source>
</evidence>
<dbReference type="EMBL" id="WNKZ01000012">
    <property type="protein sequence ID" value="MTV52445.1"/>
    <property type="molecule type" value="Genomic_DNA"/>
</dbReference>
<keyword evidence="1" id="KW-0732">Signal</keyword>
<gene>
    <name evidence="2" type="ORF">GCM10011572_44500</name>
    <name evidence="3" type="ORF">GM672_06800</name>
</gene>
<protein>
    <recommendedName>
        <fullName evidence="6">TonB C-terminal domain-containing protein</fullName>
    </recommendedName>
</protein>
<sequence length="171" mass="18713">MRIPSTAAVALALLAAGSVIAQSAPTPPAFKLKGEEPLGSHLKRNAAIGSLPFDKTYAQLTDEQKAMVRASYESMGPGDEPPYPKRGPKRLFQAVGEIQRKVHIEGDFDAGVMVGPDGKAQEVRIYKSASPEMTQFLGNLLVVEDYKPALCQGKPCVQEYPFRVRLNYEHR</sequence>
<feature type="chain" id="PRO_5026256323" description="TonB C-terminal domain-containing protein" evidence="1">
    <location>
        <begin position="22"/>
        <end position="171"/>
    </location>
</feature>